<reference evidence="1" key="2">
    <citation type="journal article" date="2022" name="Microbiol. Resour. Announc.">
        <title>Metagenome Sequencing to Explore Phylogenomics of Terrestrial Cyanobacteria.</title>
        <authorList>
            <person name="Ward R.D."/>
            <person name="Stajich J.E."/>
            <person name="Johansen J.R."/>
            <person name="Huntemann M."/>
            <person name="Clum A."/>
            <person name="Foster B."/>
            <person name="Foster B."/>
            <person name="Roux S."/>
            <person name="Palaniappan K."/>
            <person name="Varghese N."/>
            <person name="Mukherjee S."/>
            <person name="Reddy T.B.K."/>
            <person name="Daum C."/>
            <person name="Copeland A."/>
            <person name="Chen I.A."/>
            <person name="Ivanova N.N."/>
            <person name="Kyrpides N.C."/>
            <person name="Shapiro N."/>
            <person name="Eloe-Fadrosh E.A."/>
            <person name="Pietrasiak N."/>
        </authorList>
    </citation>
    <scope>NUCLEOTIDE SEQUENCE</scope>
    <source>
        <strain evidence="1">GSE-NOS-MK-12-04C</strain>
    </source>
</reference>
<dbReference type="EMBL" id="JAHHGZ010000001">
    <property type="protein sequence ID" value="MBW4665949.1"/>
    <property type="molecule type" value="Genomic_DNA"/>
</dbReference>
<gene>
    <name evidence="1" type="ORF">KME60_00540</name>
</gene>
<sequence>MKELNFKETLSWSSVSRMIISILALSYLAFIPVKGLDKSHRLETTEVGLITIILLINSKILDRLQEFKFGSNGVDFKLADSKIKANTEANQKESKALTLLGTLTIPDNENRRKFFDILLNDGELKIIEKLFLAGKDNGQFLYEKNEENEQKLRHLVVIGFLENLTETPITLIPDGKNLRDYFKLSCAGKICLALGSSNIYSEDVVNECVGDTHCHALLTTIVHKNGFSAENPTQMFASTASKSQQLQN</sequence>
<protein>
    <submittedName>
        <fullName evidence="1">Uncharacterized protein</fullName>
    </submittedName>
</protein>
<name>A0A951QGL7_9CYAN</name>
<comment type="caution">
    <text evidence="1">The sequence shown here is derived from an EMBL/GenBank/DDBJ whole genome shotgun (WGS) entry which is preliminary data.</text>
</comment>
<dbReference type="AlphaFoldDB" id="A0A951QGL7"/>
<reference evidence="1" key="1">
    <citation type="submission" date="2021-05" db="EMBL/GenBank/DDBJ databases">
        <authorList>
            <person name="Pietrasiak N."/>
            <person name="Ward R."/>
            <person name="Stajich J.E."/>
            <person name="Kurbessoian T."/>
        </authorList>
    </citation>
    <scope>NUCLEOTIDE SEQUENCE</scope>
    <source>
        <strain evidence="1">GSE-NOS-MK-12-04C</strain>
    </source>
</reference>
<organism evidence="1 2">
    <name type="scientific">Cyanomargarita calcarea GSE-NOS-MK-12-04C</name>
    <dbReference type="NCBI Taxonomy" id="2839659"/>
    <lineage>
        <taxon>Bacteria</taxon>
        <taxon>Bacillati</taxon>
        <taxon>Cyanobacteriota</taxon>
        <taxon>Cyanophyceae</taxon>
        <taxon>Nostocales</taxon>
        <taxon>Cyanomargaritaceae</taxon>
        <taxon>Cyanomargarita</taxon>
    </lineage>
</organism>
<proteinExistence type="predicted"/>
<evidence type="ECO:0000313" key="2">
    <source>
        <dbReference type="Proteomes" id="UP000729701"/>
    </source>
</evidence>
<evidence type="ECO:0000313" key="1">
    <source>
        <dbReference type="EMBL" id="MBW4665949.1"/>
    </source>
</evidence>
<accession>A0A951QGL7</accession>
<dbReference type="Proteomes" id="UP000729701">
    <property type="component" value="Unassembled WGS sequence"/>
</dbReference>